<dbReference type="InterPro" id="IPR000477">
    <property type="entry name" value="RT_dom"/>
</dbReference>
<dbReference type="Proteomes" id="UP001303046">
    <property type="component" value="Unassembled WGS sequence"/>
</dbReference>
<feature type="domain" description="Reverse transcriptase" evidence="1">
    <location>
        <begin position="378"/>
        <end position="631"/>
    </location>
</feature>
<proteinExistence type="predicted"/>
<name>A0ABR1ESH3_NECAM</name>
<dbReference type="EMBL" id="JAVFWL010000006">
    <property type="protein sequence ID" value="KAK6765528.1"/>
    <property type="molecule type" value="Genomic_DNA"/>
</dbReference>
<dbReference type="Pfam" id="PF00078">
    <property type="entry name" value="RVT_1"/>
    <property type="match status" value="1"/>
</dbReference>
<dbReference type="Gene3D" id="3.30.70.270">
    <property type="match status" value="1"/>
</dbReference>
<accession>A0ABR1ESH3</accession>
<gene>
    <name evidence="2" type="primary">Necator_chrX.g25604</name>
    <name evidence="2" type="ORF">RB195_025438</name>
</gene>
<reference evidence="2 3" key="1">
    <citation type="submission" date="2023-08" db="EMBL/GenBank/DDBJ databases">
        <title>A Necator americanus chromosomal reference genome.</title>
        <authorList>
            <person name="Ilik V."/>
            <person name="Petrzelkova K.J."/>
            <person name="Pardy F."/>
            <person name="Fuh T."/>
            <person name="Niatou-Singa F.S."/>
            <person name="Gouil Q."/>
            <person name="Baker L."/>
            <person name="Ritchie M.E."/>
            <person name="Jex A.R."/>
            <person name="Gazzola D."/>
            <person name="Li H."/>
            <person name="Toshio Fujiwara R."/>
            <person name="Zhan B."/>
            <person name="Aroian R.V."/>
            <person name="Pafco B."/>
            <person name="Schwarz E.M."/>
        </authorList>
    </citation>
    <scope>NUCLEOTIDE SEQUENCE [LARGE SCALE GENOMIC DNA]</scope>
    <source>
        <strain evidence="2 3">Aroian</strain>
        <tissue evidence="2">Whole animal</tissue>
    </source>
</reference>
<dbReference type="InterPro" id="IPR043128">
    <property type="entry name" value="Rev_trsase/Diguanyl_cyclase"/>
</dbReference>
<sequence>MESLATIIRFVTLNCRTLSSELQQAALSRLLRYLCVPFAALQETRMRDRTVISIENYTIYCGDADENRVGGCAIAVRNDYKNLVEEFGSTSSRCAFLRLQDRGGRKLWIVSAHAPTETAEDNSKDSFYDELNAWSLSESTQMRRWDSNSNPMCLGNARLRSGEDSDHRPVLLSFKIRFHKRNRGVPLQPKIDMAGLKDDECRRKFRQRRCKGNASGSVAAEKVCLASAKTKSTYNSVYVACSAGDFNQEKRLRRKLRRQLQQDRDNEWTSRAMEFEKAWEDRNPRKAYALLKQYSGKMKRCSHVLNTANGAAVGEATLPIWKEHFKTLLNRLAPSAPELEQFIDRHMRKSGGDDGINAEMLKYLPPSGIREMIKIIRSIWINESIPDSWRHAVIIPLHKKLSVTHPRNYRGISLLHVMYKVLERIILDRLIKHREETTRNEQTGFRPGRSTIDQVFIVRRVIEIWQRYSKPVQLAFLDFEAAFDSPHRGRLLNALRADGVSGKFVRLLDDMNQRKTAAVRTPAGCTTPFEVVTGVRQGAVAGPFLFNFAIDDIMRRTVNQCPADIVLAPSGCPLTDLVYADDVVIFAESSTKLQHVVNLVSKLAAAYGLRLRPDKCKQMWTSSKPRTGIRVDGQPTELVDVFCYLGCMLKNNGSYERDVQQRCAKSTSAFNSLTKCLWSTPVTNEVKLRVYLSAIRPIMMYGSGTWAAPSRVMEKLDCTERKLLRRLIGYFWPRVCHNEDLYVEIDVVYRRMTRGRHQYLAPPSKVAKVNRLRFFGHIVRRPAYRLVQRVLRSSSGSSWKKPPGRKRKFWTEVVKEDLRTSSRRISRKLGRTVFKDGTPRRRCG</sequence>
<evidence type="ECO:0000259" key="1">
    <source>
        <dbReference type="PROSITE" id="PS50878"/>
    </source>
</evidence>
<dbReference type="InterPro" id="IPR036691">
    <property type="entry name" value="Endo/exonu/phosph_ase_sf"/>
</dbReference>
<dbReference type="Gene3D" id="3.60.10.10">
    <property type="entry name" value="Endonuclease/exonuclease/phosphatase"/>
    <property type="match status" value="1"/>
</dbReference>
<dbReference type="InterPro" id="IPR043502">
    <property type="entry name" value="DNA/RNA_pol_sf"/>
</dbReference>
<organism evidence="2 3">
    <name type="scientific">Necator americanus</name>
    <name type="common">Human hookworm</name>
    <dbReference type="NCBI Taxonomy" id="51031"/>
    <lineage>
        <taxon>Eukaryota</taxon>
        <taxon>Metazoa</taxon>
        <taxon>Ecdysozoa</taxon>
        <taxon>Nematoda</taxon>
        <taxon>Chromadorea</taxon>
        <taxon>Rhabditida</taxon>
        <taxon>Rhabditina</taxon>
        <taxon>Rhabditomorpha</taxon>
        <taxon>Strongyloidea</taxon>
        <taxon>Ancylostomatidae</taxon>
        <taxon>Bunostominae</taxon>
        <taxon>Necator</taxon>
    </lineage>
</organism>
<protein>
    <recommendedName>
        <fullName evidence="1">Reverse transcriptase domain-containing protein</fullName>
    </recommendedName>
</protein>
<comment type="caution">
    <text evidence="2">The sequence shown here is derived from an EMBL/GenBank/DDBJ whole genome shotgun (WGS) entry which is preliminary data.</text>
</comment>
<dbReference type="CDD" id="cd01650">
    <property type="entry name" value="RT_nLTR_like"/>
    <property type="match status" value="1"/>
</dbReference>
<dbReference type="PANTHER" id="PTHR47027">
    <property type="entry name" value="REVERSE TRANSCRIPTASE DOMAIN-CONTAINING PROTEIN"/>
    <property type="match status" value="1"/>
</dbReference>
<evidence type="ECO:0000313" key="3">
    <source>
        <dbReference type="Proteomes" id="UP001303046"/>
    </source>
</evidence>
<evidence type="ECO:0000313" key="2">
    <source>
        <dbReference type="EMBL" id="KAK6765528.1"/>
    </source>
</evidence>
<keyword evidence="3" id="KW-1185">Reference proteome</keyword>
<dbReference type="PANTHER" id="PTHR47027:SF20">
    <property type="entry name" value="REVERSE TRANSCRIPTASE-LIKE PROTEIN WITH RNA-DIRECTED DNA POLYMERASE DOMAIN"/>
    <property type="match status" value="1"/>
</dbReference>
<dbReference type="SUPFAM" id="SSF56219">
    <property type="entry name" value="DNase I-like"/>
    <property type="match status" value="1"/>
</dbReference>
<dbReference type="PROSITE" id="PS50878">
    <property type="entry name" value="RT_POL"/>
    <property type="match status" value="1"/>
</dbReference>
<dbReference type="SUPFAM" id="SSF56672">
    <property type="entry name" value="DNA/RNA polymerases"/>
    <property type="match status" value="1"/>
</dbReference>